<feature type="domain" description="Nucleoside phosphorylase" evidence="2">
    <location>
        <begin position="2"/>
        <end position="241"/>
    </location>
</feature>
<evidence type="ECO:0000313" key="3">
    <source>
        <dbReference type="EMBL" id="WIX81912.1"/>
    </source>
</evidence>
<feature type="region of interest" description="Disordered" evidence="1">
    <location>
        <begin position="248"/>
        <end position="270"/>
    </location>
</feature>
<accession>A0A9Y2N0F2</accession>
<dbReference type="Gene3D" id="3.40.50.1580">
    <property type="entry name" value="Nucleoside phosphorylase domain"/>
    <property type="match status" value="1"/>
</dbReference>
<dbReference type="GO" id="GO:0008782">
    <property type="term" value="F:adenosylhomocysteine nucleosidase activity"/>
    <property type="evidence" value="ECO:0007669"/>
    <property type="project" value="TreeGrafter"/>
</dbReference>
<protein>
    <submittedName>
        <fullName evidence="3">5'-methylthioadenosine/S-adenosylhomocysteine nucleosidase</fullName>
    </submittedName>
</protein>
<sequence>MIVILTALDIEHGAVRARMTGVEQRSHRAGTLFDVGTLDDWPACTVALAVTGMGNDKAAALAERAVAEFSPAAILFVGVAGGLREWLQLGDVIVADKVYAYQGGRSIDEGLLSRPRAWELSHRADQLARSLKRDGTWSRSLSAPSQGDTPRVHLGPIAAGDVLLDSKLSDVAELLRKNYNDAVAVEMESAGLALAGHLNGNIPAVTVRGISDHAGGEKDLTDREGWQGPASRNAAAFAVALAAALDDGRDGEGRAKEDPAVPPTPGPTLIARDNARVRHQIGVIHGGANFGGEK</sequence>
<dbReference type="InterPro" id="IPR035994">
    <property type="entry name" value="Nucleoside_phosphorylase_sf"/>
</dbReference>
<dbReference type="Proteomes" id="UP001236014">
    <property type="component" value="Chromosome"/>
</dbReference>
<dbReference type="CDD" id="cd09008">
    <property type="entry name" value="MTAN"/>
    <property type="match status" value="1"/>
</dbReference>
<dbReference type="PANTHER" id="PTHR46832:SF1">
    <property type="entry name" value="5'-METHYLTHIOADENOSINE_S-ADENOSYLHOMOCYSTEINE NUCLEOSIDASE"/>
    <property type="match status" value="1"/>
</dbReference>
<dbReference type="GO" id="GO:0008930">
    <property type="term" value="F:methylthioadenosine nucleosidase activity"/>
    <property type="evidence" value="ECO:0007669"/>
    <property type="project" value="TreeGrafter"/>
</dbReference>
<dbReference type="GO" id="GO:0019284">
    <property type="term" value="P:L-methionine salvage from S-adenosylmethionine"/>
    <property type="evidence" value="ECO:0007669"/>
    <property type="project" value="TreeGrafter"/>
</dbReference>
<evidence type="ECO:0000259" key="2">
    <source>
        <dbReference type="Pfam" id="PF01048"/>
    </source>
</evidence>
<dbReference type="GO" id="GO:0009116">
    <property type="term" value="P:nucleoside metabolic process"/>
    <property type="evidence" value="ECO:0007669"/>
    <property type="project" value="InterPro"/>
</dbReference>
<reference evidence="3 4" key="1">
    <citation type="submission" date="2023-06" db="EMBL/GenBank/DDBJ databases">
        <authorList>
            <person name="Oyuntsetseg B."/>
            <person name="Kim S.B."/>
        </authorList>
    </citation>
    <scope>NUCLEOTIDE SEQUENCE [LARGE SCALE GENOMIC DNA]</scope>
    <source>
        <strain evidence="3 4">2-15</strain>
    </source>
</reference>
<keyword evidence="4" id="KW-1185">Reference proteome</keyword>
<dbReference type="EMBL" id="CP127294">
    <property type="protein sequence ID" value="WIX81912.1"/>
    <property type="molecule type" value="Genomic_DNA"/>
</dbReference>
<evidence type="ECO:0000313" key="4">
    <source>
        <dbReference type="Proteomes" id="UP001236014"/>
    </source>
</evidence>
<organism evidence="3 4">
    <name type="scientific">Amycolatopsis carbonis</name>
    <dbReference type="NCBI Taxonomy" id="715471"/>
    <lineage>
        <taxon>Bacteria</taxon>
        <taxon>Bacillati</taxon>
        <taxon>Actinomycetota</taxon>
        <taxon>Actinomycetes</taxon>
        <taxon>Pseudonocardiales</taxon>
        <taxon>Pseudonocardiaceae</taxon>
        <taxon>Amycolatopsis</taxon>
    </lineage>
</organism>
<dbReference type="AlphaFoldDB" id="A0A9Y2N0F2"/>
<feature type="compositionally biased region" description="Basic and acidic residues" evidence="1">
    <location>
        <begin position="248"/>
        <end position="259"/>
    </location>
</feature>
<dbReference type="InterPro" id="IPR000845">
    <property type="entry name" value="Nucleoside_phosphorylase_d"/>
</dbReference>
<dbReference type="SUPFAM" id="SSF53167">
    <property type="entry name" value="Purine and uridine phosphorylases"/>
    <property type="match status" value="1"/>
</dbReference>
<proteinExistence type="predicted"/>
<dbReference type="Pfam" id="PF01048">
    <property type="entry name" value="PNP_UDP_1"/>
    <property type="match status" value="1"/>
</dbReference>
<dbReference type="PANTHER" id="PTHR46832">
    <property type="entry name" value="5'-METHYLTHIOADENOSINE/S-ADENOSYLHOMOCYSTEINE NUCLEOSIDASE"/>
    <property type="match status" value="1"/>
</dbReference>
<name>A0A9Y2N0F2_9PSEU</name>
<dbReference type="KEGG" id="acab:QRX50_14685"/>
<dbReference type="GO" id="GO:0005829">
    <property type="term" value="C:cytosol"/>
    <property type="evidence" value="ECO:0007669"/>
    <property type="project" value="TreeGrafter"/>
</dbReference>
<evidence type="ECO:0000256" key="1">
    <source>
        <dbReference type="SAM" id="MobiDB-lite"/>
    </source>
</evidence>
<dbReference type="RefSeq" id="WP_285972493.1">
    <property type="nucleotide sequence ID" value="NZ_CP127294.1"/>
</dbReference>
<gene>
    <name evidence="3" type="ORF">QRX50_14685</name>
</gene>